<organism evidence="3 4">
    <name type="scientific">Hymenobacter sediminicola</name>
    <dbReference type="NCBI Taxonomy" id="2761579"/>
    <lineage>
        <taxon>Bacteria</taxon>
        <taxon>Pseudomonadati</taxon>
        <taxon>Bacteroidota</taxon>
        <taxon>Cytophagia</taxon>
        <taxon>Cytophagales</taxon>
        <taxon>Hymenobacteraceae</taxon>
        <taxon>Hymenobacter</taxon>
    </lineage>
</organism>
<accession>A0A7G7WAS5</accession>
<keyword evidence="1" id="KW-0472">Membrane</keyword>
<sequence>MLDSLMVRRVAAVVSGLGHPLILVPTMVAFVAVRQWQGAASGWAIGSVLLVVVPIGLWNLRQTRRGTYTNFDVSERKQRNSFYPVLLALLGLATLVLFWQQQADGGFRYGLLAAWGLLLACYLLNFWLKVSLHAAISFFLACVLLRLEPTWGATALVLATLIAASRLVLRRHTLAELVVGSVVGGAAGGGLIRFLSQN</sequence>
<feature type="transmembrane region" description="Helical" evidence="1">
    <location>
        <begin position="39"/>
        <end position="60"/>
    </location>
</feature>
<feature type="transmembrane region" description="Helical" evidence="1">
    <location>
        <begin position="106"/>
        <end position="123"/>
    </location>
</feature>
<proteinExistence type="predicted"/>
<name>A0A7G7WAS5_9BACT</name>
<dbReference type="InterPro" id="IPR000326">
    <property type="entry name" value="PAP2/HPO"/>
</dbReference>
<dbReference type="InterPro" id="IPR036938">
    <property type="entry name" value="PAP2/HPO_sf"/>
</dbReference>
<evidence type="ECO:0000313" key="3">
    <source>
        <dbReference type="EMBL" id="QNH63468.1"/>
    </source>
</evidence>
<dbReference type="EMBL" id="CP060202">
    <property type="protein sequence ID" value="QNH63468.1"/>
    <property type="molecule type" value="Genomic_DNA"/>
</dbReference>
<feature type="transmembrane region" description="Helical" evidence="1">
    <location>
        <begin position="12"/>
        <end position="33"/>
    </location>
</feature>
<evidence type="ECO:0000259" key="2">
    <source>
        <dbReference type="Pfam" id="PF01569"/>
    </source>
</evidence>
<dbReference type="Proteomes" id="UP000515489">
    <property type="component" value="Chromosome"/>
</dbReference>
<keyword evidence="1" id="KW-1133">Transmembrane helix</keyword>
<keyword evidence="4" id="KW-1185">Reference proteome</keyword>
<reference evidence="3 4" key="1">
    <citation type="submission" date="2020-08" db="EMBL/GenBank/DDBJ databases">
        <title>Hymenobacter sp. S2-20-2 genome sequencing.</title>
        <authorList>
            <person name="Jin L."/>
        </authorList>
    </citation>
    <scope>NUCLEOTIDE SEQUENCE [LARGE SCALE GENOMIC DNA]</scope>
    <source>
        <strain evidence="3 4">S2-20-2</strain>
    </source>
</reference>
<keyword evidence="1" id="KW-0812">Transmembrane</keyword>
<evidence type="ECO:0000313" key="4">
    <source>
        <dbReference type="Proteomes" id="UP000515489"/>
    </source>
</evidence>
<dbReference type="Gene3D" id="1.20.144.10">
    <property type="entry name" value="Phosphatidic acid phosphatase type 2/haloperoxidase"/>
    <property type="match status" value="1"/>
</dbReference>
<gene>
    <name evidence="3" type="ORF">H4317_06650</name>
</gene>
<evidence type="ECO:0000256" key="1">
    <source>
        <dbReference type="SAM" id="Phobius"/>
    </source>
</evidence>
<dbReference type="KEGG" id="hsk:H4317_06650"/>
<dbReference type="RefSeq" id="WP_185889346.1">
    <property type="nucleotide sequence ID" value="NZ_CP060202.1"/>
</dbReference>
<feature type="domain" description="Phosphatidic acid phosphatase type 2/haloperoxidase" evidence="2">
    <location>
        <begin position="130"/>
        <end position="195"/>
    </location>
</feature>
<dbReference type="Pfam" id="PF01569">
    <property type="entry name" value="PAP2"/>
    <property type="match status" value="1"/>
</dbReference>
<protein>
    <submittedName>
        <fullName evidence="3">Phosphatase PAP2 family protein</fullName>
    </submittedName>
</protein>
<feature type="transmembrane region" description="Helical" evidence="1">
    <location>
        <begin position="81"/>
        <end position="100"/>
    </location>
</feature>
<dbReference type="SUPFAM" id="SSF48317">
    <property type="entry name" value="Acid phosphatase/Vanadium-dependent haloperoxidase"/>
    <property type="match status" value="1"/>
</dbReference>
<dbReference type="AlphaFoldDB" id="A0A7G7WAS5"/>
<feature type="transmembrane region" description="Helical" evidence="1">
    <location>
        <begin position="174"/>
        <end position="195"/>
    </location>
</feature>